<gene>
    <name evidence="3" type="ORF">DQ384_39265</name>
</gene>
<accession>A0A367EJI4</accession>
<protein>
    <submittedName>
        <fullName evidence="3">Uncharacterized protein</fullName>
    </submittedName>
</protein>
<name>A0A367EJI4_9ACTN</name>
<feature type="compositionally biased region" description="Low complexity" evidence="1">
    <location>
        <begin position="36"/>
        <end position="49"/>
    </location>
</feature>
<evidence type="ECO:0000313" key="3">
    <source>
        <dbReference type="EMBL" id="RCG18234.1"/>
    </source>
</evidence>
<evidence type="ECO:0000256" key="2">
    <source>
        <dbReference type="SAM" id="SignalP"/>
    </source>
</evidence>
<reference evidence="3 4" key="1">
    <citation type="submission" date="2018-06" db="EMBL/GenBank/DDBJ databases">
        <title>Sphaerisporangium craniellae sp. nov., isolated from a marine sponge in the South China Sea.</title>
        <authorList>
            <person name="Li L."/>
        </authorList>
    </citation>
    <scope>NUCLEOTIDE SEQUENCE [LARGE SCALE GENOMIC DNA]</scope>
    <source>
        <strain evidence="3 4">CCTCC AA 208026</strain>
    </source>
</reference>
<comment type="caution">
    <text evidence="3">The sequence shown here is derived from an EMBL/GenBank/DDBJ whole genome shotgun (WGS) entry which is preliminary data.</text>
</comment>
<dbReference type="AlphaFoldDB" id="A0A367EJI4"/>
<evidence type="ECO:0000313" key="4">
    <source>
        <dbReference type="Proteomes" id="UP000253094"/>
    </source>
</evidence>
<feature type="region of interest" description="Disordered" evidence="1">
    <location>
        <begin position="36"/>
        <end position="64"/>
    </location>
</feature>
<feature type="chain" id="PRO_5038491599" evidence="2">
    <location>
        <begin position="25"/>
        <end position="241"/>
    </location>
</feature>
<keyword evidence="4" id="KW-1185">Reference proteome</keyword>
<keyword evidence="2" id="KW-0732">Signal</keyword>
<evidence type="ECO:0000256" key="1">
    <source>
        <dbReference type="SAM" id="MobiDB-lite"/>
    </source>
</evidence>
<dbReference type="EMBL" id="QOIL01000038">
    <property type="protein sequence ID" value="RCG18234.1"/>
    <property type="molecule type" value="Genomic_DNA"/>
</dbReference>
<dbReference type="OrthoDB" id="9872762at2"/>
<feature type="signal peptide" evidence="2">
    <location>
        <begin position="1"/>
        <end position="24"/>
    </location>
</feature>
<dbReference type="Proteomes" id="UP000253094">
    <property type="component" value="Unassembled WGS sequence"/>
</dbReference>
<sequence>MAISMPVRLALAAAGIVAVGAAWTAGRLTAPTAAADAPSAAASSSRPAPSADPPRRGGDAGSPTQQAALAAAANYIAMIGSPQVLEPQRRAQLVQQIGANDYRPQLSERLEHEGASPVLAGLRDDAERHLAYGYRTVPVAVAAQHYDGSQATVEVYTATYVAGSAQPATIGHGTTVADLLFESGGWKLAGYRTTGEVGPMPAGYTTPGEGWRPVNGQSVITITQNLRDLLSRAPAPRYAAP</sequence>
<organism evidence="3 4">
    <name type="scientific">Sphaerisporangium album</name>
    <dbReference type="NCBI Taxonomy" id="509200"/>
    <lineage>
        <taxon>Bacteria</taxon>
        <taxon>Bacillati</taxon>
        <taxon>Actinomycetota</taxon>
        <taxon>Actinomycetes</taxon>
        <taxon>Streptosporangiales</taxon>
        <taxon>Streptosporangiaceae</taxon>
        <taxon>Sphaerisporangium</taxon>
    </lineage>
</organism>
<dbReference type="RefSeq" id="WP_114033972.1">
    <property type="nucleotide sequence ID" value="NZ_QOIL01000038.1"/>
</dbReference>
<proteinExistence type="predicted"/>